<sequence>MDLSLWPRVRKLFVDWGYRGLKETASSLGLELEVVARPYAGVRGVWVRE</sequence>
<dbReference type="Proteomes" id="UP000287467">
    <property type="component" value="Unassembled WGS sequence"/>
</dbReference>
<reference evidence="1 2" key="1">
    <citation type="journal article" date="2019" name="Extremophiles">
        <title>Biogeography of thermophiles and predominance of Thermus scotoductus in domestic water heaters.</title>
        <authorList>
            <person name="Wilpiszeski R.L."/>
            <person name="Zhang Z."/>
            <person name="House C.H."/>
        </authorList>
    </citation>
    <scope>NUCLEOTIDE SEQUENCE [LARGE SCALE GENOMIC DNA]</scope>
    <source>
        <strain evidence="1 2">1_S1</strain>
    </source>
</reference>
<gene>
    <name evidence="1" type="ORF">CSW14_14060</name>
</gene>
<evidence type="ECO:0000313" key="1">
    <source>
        <dbReference type="EMBL" id="RTI47413.1"/>
    </source>
</evidence>
<evidence type="ECO:0000313" key="2">
    <source>
        <dbReference type="Proteomes" id="UP000287467"/>
    </source>
</evidence>
<comment type="caution">
    <text evidence="1">The sequence shown here is derived from an EMBL/GenBank/DDBJ whole genome shotgun (WGS) entry which is preliminary data.</text>
</comment>
<dbReference type="AlphaFoldDB" id="A0A430V8G8"/>
<dbReference type="EMBL" id="PEMW01000483">
    <property type="protein sequence ID" value="RTI47413.1"/>
    <property type="molecule type" value="Genomic_DNA"/>
</dbReference>
<proteinExistence type="predicted"/>
<feature type="non-terminal residue" evidence="1">
    <location>
        <position position="49"/>
    </location>
</feature>
<protein>
    <submittedName>
        <fullName evidence="1">Uncharacterized protein</fullName>
    </submittedName>
</protein>
<accession>A0A430V8G8</accession>
<name>A0A430V8G8_THESC</name>
<organism evidence="1 2">
    <name type="scientific">Thermus scotoductus</name>
    <dbReference type="NCBI Taxonomy" id="37636"/>
    <lineage>
        <taxon>Bacteria</taxon>
        <taxon>Thermotogati</taxon>
        <taxon>Deinococcota</taxon>
        <taxon>Deinococci</taxon>
        <taxon>Thermales</taxon>
        <taxon>Thermaceae</taxon>
        <taxon>Thermus</taxon>
    </lineage>
</organism>